<feature type="transmembrane region" description="Helical" evidence="1">
    <location>
        <begin position="360"/>
        <end position="377"/>
    </location>
</feature>
<dbReference type="GO" id="GO:0016757">
    <property type="term" value="F:glycosyltransferase activity"/>
    <property type="evidence" value="ECO:0007669"/>
    <property type="project" value="UniProtKB-KW"/>
</dbReference>
<feature type="transmembrane region" description="Helical" evidence="1">
    <location>
        <begin position="307"/>
        <end position="324"/>
    </location>
</feature>
<dbReference type="AlphaFoldDB" id="A0A7Z0D9E8"/>
<dbReference type="RefSeq" id="WP_179444981.1">
    <property type="nucleotide sequence ID" value="NZ_JACBZS010000001.1"/>
</dbReference>
<evidence type="ECO:0000256" key="1">
    <source>
        <dbReference type="SAM" id="Phobius"/>
    </source>
</evidence>
<keyword evidence="1" id="KW-0472">Membrane</keyword>
<evidence type="ECO:0000313" key="2">
    <source>
        <dbReference type="EMBL" id="NYI71113.1"/>
    </source>
</evidence>
<name>A0A7Z0D9E8_9ACTN</name>
<feature type="transmembrane region" description="Helical" evidence="1">
    <location>
        <begin position="126"/>
        <end position="145"/>
    </location>
</feature>
<sequence length="589" mass="60925">MVTQTATAPEPAGTAGSLAPRLSLVALGVPIVLIAIAGAHRRWMSDDGYINARVVEQILAGNGPVYNAGERVEVTTSTLWLWLMVAGRALTGGLEVGISAVWLGVALTVAGFVLVTLAGLRLTRPVGGIALPAGTLVLAALPPMWDFASSGLETGLGFCWIGACCWLLARRLPTDPATVSDLPAWRPLGVPVVIGLGPLVRPDFALFSLAFAIALVLTSRRNVRGVLAAAVAALALPLVYEVFRAGYFAALVPNTAIAKDASGSDWSAGFHYLSDLYATYWLPVPLLALAAALLAGRLLPRGRGARAVAAAPFLAGALHTLYVVRVGGDFMHGRMLLPGLFAMLAPLAVLRVASLRTPAAAAVAVITGWALVAVPALRVDYGGAFDRQGLADERSFWSMINGVPGPVTSADWTYAGLPGAAVRRDHAAGISYYKPDPTDPDAPTWPAARPGDTVIAHAAIGIIGYEAGTAPGALVVDRLSLADPITARVDVGREGGMARPGHTQEAPEVWRLARYADLDTVAVADPGLAAAAAEASAALGCGELGELSDAVTESLTWPRFWRNVALAPALTTLSIPGDPATARAAFCGP</sequence>
<comment type="caution">
    <text evidence="2">The sequence shown here is derived from an EMBL/GenBank/DDBJ whole genome shotgun (WGS) entry which is preliminary data.</text>
</comment>
<reference evidence="2 3" key="1">
    <citation type="submission" date="2020-07" db="EMBL/GenBank/DDBJ databases">
        <title>Sequencing the genomes of 1000 actinobacteria strains.</title>
        <authorList>
            <person name="Klenk H.-P."/>
        </authorList>
    </citation>
    <scope>NUCLEOTIDE SEQUENCE [LARGE SCALE GENOMIC DNA]</scope>
    <source>
        <strain evidence="2 3">DSM 103164</strain>
    </source>
</reference>
<feature type="transmembrane region" description="Helical" evidence="1">
    <location>
        <begin position="100"/>
        <end position="120"/>
    </location>
</feature>
<keyword evidence="1" id="KW-0812">Transmembrane</keyword>
<evidence type="ECO:0000313" key="3">
    <source>
        <dbReference type="Proteomes" id="UP000527616"/>
    </source>
</evidence>
<keyword evidence="2" id="KW-0328">Glycosyltransferase</keyword>
<gene>
    <name evidence="2" type="ORF">GGQ54_001673</name>
</gene>
<keyword evidence="1" id="KW-1133">Transmembrane helix</keyword>
<protein>
    <submittedName>
        <fullName evidence="2">Arabinofuranosyltransferase</fullName>
        <ecNumber evidence="2">2.4.2.-</ecNumber>
    </submittedName>
</protein>
<accession>A0A7Z0D9E8</accession>
<dbReference type="EMBL" id="JACBZS010000001">
    <property type="protein sequence ID" value="NYI71113.1"/>
    <property type="molecule type" value="Genomic_DNA"/>
</dbReference>
<keyword evidence="2" id="KW-0808">Transferase</keyword>
<dbReference type="EC" id="2.4.2.-" evidence="2"/>
<feature type="transmembrane region" description="Helical" evidence="1">
    <location>
        <begin position="336"/>
        <end position="353"/>
    </location>
</feature>
<feature type="transmembrane region" description="Helical" evidence="1">
    <location>
        <begin position="280"/>
        <end position="300"/>
    </location>
</feature>
<keyword evidence="3" id="KW-1185">Reference proteome</keyword>
<organism evidence="2 3">
    <name type="scientific">Naumannella cuiyingiana</name>
    <dbReference type="NCBI Taxonomy" id="1347891"/>
    <lineage>
        <taxon>Bacteria</taxon>
        <taxon>Bacillati</taxon>
        <taxon>Actinomycetota</taxon>
        <taxon>Actinomycetes</taxon>
        <taxon>Propionibacteriales</taxon>
        <taxon>Propionibacteriaceae</taxon>
        <taxon>Naumannella</taxon>
    </lineage>
</organism>
<dbReference type="Proteomes" id="UP000527616">
    <property type="component" value="Unassembled WGS sequence"/>
</dbReference>
<feature type="transmembrane region" description="Helical" evidence="1">
    <location>
        <begin position="18"/>
        <end position="39"/>
    </location>
</feature>
<feature type="transmembrane region" description="Helical" evidence="1">
    <location>
        <begin position="189"/>
        <end position="218"/>
    </location>
</feature>
<feature type="transmembrane region" description="Helical" evidence="1">
    <location>
        <begin position="225"/>
        <end position="243"/>
    </location>
</feature>
<proteinExistence type="predicted"/>